<dbReference type="OrthoDB" id="300709at2759"/>
<dbReference type="GeneID" id="30213462"/>
<feature type="domain" description="NmrA-like" evidence="4">
    <location>
        <begin position="5"/>
        <end position="273"/>
    </location>
</feature>
<evidence type="ECO:0000259" key="4">
    <source>
        <dbReference type="Pfam" id="PF05368"/>
    </source>
</evidence>
<dbReference type="Gene3D" id="3.40.50.720">
    <property type="entry name" value="NAD(P)-binding Rossmann-like Domain"/>
    <property type="match status" value="1"/>
</dbReference>
<reference evidence="6" key="2">
    <citation type="submission" date="2013-07" db="EMBL/GenBank/DDBJ databases">
        <authorList>
            <consortium name="The Broad Institute Genome Sequencing Platform"/>
            <person name="Cuomo C."/>
            <person name="Litvintseva A."/>
            <person name="Chen Y."/>
            <person name="Heitman J."/>
            <person name="Sun S."/>
            <person name="Springer D."/>
            <person name="Dromer F."/>
            <person name="Young S.K."/>
            <person name="Zeng Q."/>
            <person name="Gargeya S."/>
            <person name="Fitzgerald M."/>
            <person name="Abouelleil A."/>
            <person name="Alvarado L."/>
            <person name="Berlin A.M."/>
            <person name="Chapman S.B."/>
            <person name="Dewar J."/>
            <person name="Goldberg J."/>
            <person name="Griggs A."/>
            <person name="Gujja S."/>
            <person name="Hansen M."/>
            <person name="Howarth C."/>
            <person name="Imamovic A."/>
            <person name="Larimer J."/>
            <person name="McCowan C."/>
            <person name="Murphy C."/>
            <person name="Pearson M."/>
            <person name="Priest M."/>
            <person name="Roberts A."/>
            <person name="Saif S."/>
            <person name="Shea T."/>
            <person name="Sykes S."/>
            <person name="Wortman J."/>
            <person name="Nusbaum C."/>
            <person name="Birren B."/>
        </authorList>
    </citation>
    <scope>NUCLEOTIDE SEQUENCE</scope>
    <source>
        <strain evidence="6">CBS 10118</strain>
    </source>
</reference>
<evidence type="ECO:0000313" key="7">
    <source>
        <dbReference type="Proteomes" id="UP000092730"/>
    </source>
</evidence>
<dbReference type="GO" id="GO:0016491">
    <property type="term" value="F:oxidoreductase activity"/>
    <property type="evidence" value="ECO:0007669"/>
    <property type="project" value="UniProtKB-KW"/>
</dbReference>
<evidence type="ECO:0000313" key="5">
    <source>
        <dbReference type="EMBL" id="OCF21386.1"/>
    </source>
</evidence>
<dbReference type="AlphaFoldDB" id="A0A1B9FRJ9"/>
<dbReference type="PANTHER" id="PTHR42748">
    <property type="entry name" value="NITROGEN METABOLITE REPRESSION PROTEIN NMRA FAMILY MEMBER"/>
    <property type="match status" value="1"/>
</dbReference>
<dbReference type="VEuPathDB" id="FungiDB:I302_09063"/>
<dbReference type="Pfam" id="PF05368">
    <property type="entry name" value="NmrA"/>
    <property type="match status" value="1"/>
</dbReference>
<dbReference type="EMBL" id="CP144543">
    <property type="protein sequence ID" value="WVW82855.1"/>
    <property type="molecule type" value="Genomic_DNA"/>
</dbReference>
<dbReference type="PANTHER" id="PTHR42748:SF30">
    <property type="entry name" value="NMRA-LIKE DOMAIN-CONTAINING PROTEIN"/>
    <property type="match status" value="1"/>
</dbReference>
<evidence type="ECO:0000256" key="1">
    <source>
        <dbReference type="ARBA" id="ARBA00006328"/>
    </source>
</evidence>
<sequence length="307" mass="33995">MSNQDKTIVVFTATGAQGGSVVDALLEGGYKVIGLTRNVDGAGAKALKAKGVRVASADIADVNSYKETLKGAYGLFINADFWNIYATQNYDIDATTKEEFRQATEAMKAAKEAGVKHIVYSSLDDNTGCPHWQSKADASKWAYDNHIPFTNLIITAYFENITSFKLIQGPKEDGSYTFVLPLLDDTKYYGVPVAQTGLWVRQAFDNPDKWIGKDLYAVSGEETISEIAQIFSEISGKKVDSLHLTSEAFNSDGMKKQLGEEMWKNWRLFVEKRITRDVKASQALAPGAPDFRTWAKNDKGIKELLNF</sequence>
<dbReference type="EMBL" id="KV700382">
    <property type="protein sequence ID" value="OCF21386.1"/>
    <property type="molecule type" value="Genomic_DNA"/>
</dbReference>
<dbReference type="GO" id="GO:0005634">
    <property type="term" value="C:nucleus"/>
    <property type="evidence" value="ECO:0007669"/>
    <property type="project" value="TreeGrafter"/>
</dbReference>
<evidence type="ECO:0000256" key="3">
    <source>
        <dbReference type="ARBA" id="ARBA00023002"/>
    </source>
</evidence>
<gene>
    <name evidence="5" type="ORF">I302_09063</name>
    <name evidence="6" type="ORF">I302_104867</name>
</gene>
<protein>
    <recommendedName>
        <fullName evidence="4">NmrA-like domain-containing protein</fullName>
    </recommendedName>
</protein>
<accession>A0A1B9FRJ9</accession>
<dbReference type="CDD" id="cd05251">
    <property type="entry name" value="NmrA_like_SDR_a"/>
    <property type="match status" value="1"/>
</dbReference>
<keyword evidence="3" id="KW-0560">Oxidoreductase</keyword>
<keyword evidence="2" id="KW-0521">NADP</keyword>
<dbReference type="Gene3D" id="3.90.25.10">
    <property type="entry name" value="UDP-galactose 4-epimerase, domain 1"/>
    <property type="match status" value="1"/>
</dbReference>
<dbReference type="KEGG" id="kbi:30213462"/>
<proteinExistence type="inferred from homology"/>
<reference evidence="5" key="3">
    <citation type="submission" date="2016-07" db="EMBL/GenBank/DDBJ databases">
        <title>Evolution of pathogenesis and genome organization in the Tremellales.</title>
        <authorList>
            <person name="Cuomo C."/>
            <person name="Litvintseva A."/>
            <person name="Heitman J."/>
            <person name="Chen Y."/>
            <person name="Sun S."/>
            <person name="Springer D."/>
            <person name="Dromer F."/>
            <person name="Young S."/>
            <person name="Zeng Q."/>
            <person name="Chapman S."/>
            <person name="Gujja S."/>
            <person name="Saif S."/>
            <person name="Birren B."/>
        </authorList>
    </citation>
    <scope>NUCLEOTIDE SEQUENCE</scope>
    <source>
        <strain evidence="5">CBS 10118</strain>
    </source>
</reference>
<evidence type="ECO:0000313" key="6">
    <source>
        <dbReference type="EMBL" id="WVW82855.1"/>
    </source>
</evidence>
<dbReference type="STRING" id="1296100.A0A1B9FRJ9"/>
<dbReference type="SUPFAM" id="SSF51735">
    <property type="entry name" value="NAD(P)-binding Rossmann-fold domains"/>
    <property type="match status" value="1"/>
</dbReference>
<keyword evidence="7" id="KW-1185">Reference proteome</keyword>
<dbReference type="InterPro" id="IPR008030">
    <property type="entry name" value="NmrA-like"/>
</dbReference>
<dbReference type="RefSeq" id="XP_019042456.1">
    <property type="nucleotide sequence ID" value="XM_019195633.1"/>
</dbReference>
<name>A0A1B9FRJ9_9TREE</name>
<reference evidence="6" key="4">
    <citation type="submission" date="2024-02" db="EMBL/GenBank/DDBJ databases">
        <title>Comparative genomics of Cryptococcus and Kwoniella reveals pathogenesis evolution and contrasting modes of karyotype evolution via chromosome fusion or intercentromeric recombination.</title>
        <authorList>
            <person name="Coelho M.A."/>
            <person name="David-Palma M."/>
            <person name="Shea T."/>
            <person name="Bowers K."/>
            <person name="McGinley-Smith S."/>
            <person name="Mohammad A.W."/>
            <person name="Gnirke A."/>
            <person name="Yurkov A.M."/>
            <person name="Nowrousian M."/>
            <person name="Sun S."/>
            <person name="Cuomo C.A."/>
            <person name="Heitman J."/>
        </authorList>
    </citation>
    <scope>NUCLEOTIDE SEQUENCE</scope>
    <source>
        <strain evidence="6">CBS 10118</strain>
    </source>
</reference>
<dbReference type="Proteomes" id="UP000092730">
    <property type="component" value="Chromosome 3"/>
</dbReference>
<dbReference type="InterPro" id="IPR051164">
    <property type="entry name" value="NmrA-like_oxidored"/>
</dbReference>
<evidence type="ECO:0000256" key="2">
    <source>
        <dbReference type="ARBA" id="ARBA00022857"/>
    </source>
</evidence>
<reference evidence="5" key="1">
    <citation type="submission" date="2013-07" db="EMBL/GenBank/DDBJ databases">
        <title>The Genome Sequence of Cryptococcus bestiolae CBS10118.</title>
        <authorList>
            <consortium name="The Broad Institute Genome Sequencing Platform"/>
            <person name="Cuomo C."/>
            <person name="Litvintseva A."/>
            <person name="Chen Y."/>
            <person name="Heitman J."/>
            <person name="Sun S."/>
            <person name="Springer D."/>
            <person name="Dromer F."/>
            <person name="Young S.K."/>
            <person name="Zeng Q."/>
            <person name="Gargeya S."/>
            <person name="Fitzgerald M."/>
            <person name="Abouelleil A."/>
            <person name="Alvarado L."/>
            <person name="Berlin A.M."/>
            <person name="Chapman S.B."/>
            <person name="Dewar J."/>
            <person name="Goldberg J."/>
            <person name="Griggs A."/>
            <person name="Gujja S."/>
            <person name="Hansen M."/>
            <person name="Howarth C."/>
            <person name="Imamovic A."/>
            <person name="Larimer J."/>
            <person name="McCowan C."/>
            <person name="Murphy C."/>
            <person name="Pearson M."/>
            <person name="Priest M."/>
            <person name="Roberts A."/>
            <person name="Saif S."/>
            <person name="Shea T."/>
            <person name="Sykes S."/>
            <person name="Wortman J."/>
            <person name="Nusbaum C."/>
            <person name="Birren B."/>
        </authorList>
    </citation>
    <scope>NUCLEOTIDE SEQUENCE [LARGE SCALE GENOMIC DNA]</scope>
    <source>
        <strain evidence="5">CBS 10118</strain>
    </source>
</reference>
<dbReference type="InterPro" id="IPR036291">
    <property type="entry name" value="NAD(P)-bd_dom_sf"/>
</dbReference>
<comment type="similarity">
    <text evidence="1">Belongs to the NmrA-type oxidoreductase family.</text>
</comment>
<organism evidence="5">
    <name type="scientific">Kwoniella bestiolae CBS 10118</name>
    <dbReference type="NCBI Taxonomy" id="1296100"/>
    <lineage>
        <taxon>Eukaryota</taxon>
        <taxon>Fungi</taxon>
        <taxon>Dikarya</taxon>
        <taxon>Basidiomycota</taxon>
        <taxon>Agaricomycotina</taxon>
        <taxon>Tremellomycetes</taxon>
        <taxon>Tremellales</taxon>
        <taxon>Cryptococcaceae</taxon>
        <taxon>Kwoniella</taxon>
    </lineage>
</organism>